<keyword evidence="7" id="KW-0902">Two-component regulatory system</keyword>
<dbReference type="EMBL" id="AP022853">
    <property type="protein sequence ID" value="BCB25265.1"/>
    <property type="molecule type" value="Genomic_DNA"/>
</dbReference>
<dbReference type="Pfam" id="PF00563">
    <property type="entry name" value="EAL"/>
    <property type="match status" value="1"/>
</dbReference>
<evidence type="ECO:0000256" key="3">
    <source>
        <dbReference type="ARBA" id="ARBA00022679"/>
    </source>
</evidence>
<evidence type="ECO:0008006" key="16">
    <source>
        <dbReference type="Google" id="ProtNLM"/>
    </source>
</evidence>
<sequence length="925" mass="103696">MNHRAGLKTAILLPLALVLAALLGIFHYGLNRHEKTVSDENFVLDMQSAQTYYQRALLRRSEKLGAALEVILRDEPFQAALRAGDRDALLKRAAPLFKQFHDRYGITHFYFQDAARVNVLRVHQPDRHGDTIDRFTTLAAESSGKTASGVELGPMGTFTLRVVAPMRDSQGLIGYVELGEEIEEVLHGVQAIIGTDHLLVIDKQFLQRKAWEDTMRHMGRRADWERLPDAVIVHQTLDLPAESINRALSREEKSSQDIDLKIGAKHYYAGTIPVEDVGGRKVGKLVVLRDKTQSRADTNAVLHSLDLFYLILGGALFAMFYLIIRQVQRRLDASHELIVARGQEREALQAQHILELEEERDKLRQAQQDLRLADEVFENSIEGIIITDAQANILRVNRAFTVITGYSEEDALGSNPRLLRSDRHDAAFYQGMWASLVEYGYWQGEIWNQRKNGEIYPQWLSIVTIRNEQGTTNHYLGVFADLSEKKQAEAHLHHLSYYDALTELPNRHLLEDRLFQALATASANNALVAVLHLDLDRFKAINDTFGHAFGDKLLQAVAKRLAGNIRGSDTIARFSGDEFAVVLTDVGSQENAVLVAKKILDTLARPFNLEGHEVFITPGIGIAFYPIDATNKDDLLRNADTAMSHAKAQGGNCYHFYSAEMNSGVSQRLSLETGLRYALERNEFLLHYQPQVDLRSGKIIGMEALLRWQHPERGLISPVEFIPLLEETGLIIPVGEWVLRTACAQNNAWLAAGLPRMRMAVNLSAHQFRQSNLTDVVCLALEDSGLEPELLELEVTESIMIHDLQTTLVTLNQLHVIGIQISIDDFGTGYSSLSYLKRLPISKIKIDQSFVRDICDDPDDAAIADAVISLGHSLKMQVIAEGVETVEQLDYLRAHGCDEFQGYYFSRPVPAEAFAALVHEQTAIS</sequence>
<dbReference type="InterPro" id="IPR029151">
    <property type="entry name" value="Sensor-like_sf"/>
</dbReference>
<feature type="domain" description="PAS" evidence="10">
    <location>
        <begin position="369"/>
        <end position="415"/>
    </location>
</feature>
<dbReference type="GO" id="GO:0016020">
    <property type="term" value="C:membrane"/>
    <property type="evidence" value="ECO:0007669"/>
    <property type="project" value="UniProtKB-SubCell"/>
</dbReference>
<dbReference type="CDD" id="cd01948">
    <property type="entry name" value="EAL"/>
    <property type="match status" value="1"/>
</dbReference>
<name>A0A6F8V915_9PROT</name>
<dbReference type="RefSeq" id="WP_173058918.1">
    <property type="nucleotide sequence ID" value="NZ_AP022853.1"/>
</dbReference>
<dbReference type="PROSITE" id="PS50883">
    <property type="entry name" value="EAL"/>
    <property type="match status" value="1"/>
</dbReference>
<dbReference type="InterPro" id="IPR000014">
    <property type="entry name" value="PAS"/>
</dbReference>
<evidence type="ECO:0000256" key="7">
    <source>
        <dbReference type="ARBA" id="ARBA00023012"/>
    </source>
</evidence>
<dbReference type="FunFam" id="3.20.20.450:FF:000001">
    <property type="entry name" value="Cyclic di-GMP phosphodiesterase yahA"/>
    <property type="match status" value="1"/>
</dbReference>
<dbReference type="InterPro" id="IPR052155">
    <property type="entry name" value="Biofilm_reg_signaling"/>
</dbReference>
<dbReference type="InterPro" id="IPR029150">
    <property type="entry name" value="dCache_3"/>
</dbReference>
<organism evidence="14 15">
    <name type="scientific">Sulfurimicrobium lacus</name>
    <dbReference type="NCBI Taxonomy" id="2715678"/>
    <lineage>
        <taxon>Bacteria</taxon>
        <taxon>Pseudomonadati</taxon>
        <taxon>Pseudomonadota</taxon>
        <taxon>Betaproteobacteria</taxon>
        <taxon>Nitrosomonadales</taxon>
        <taxon>Sulfuricellaceae</taxon>
        <taxon>Sulfurimicrobium</taxon>
    </lineage>
</organism>
<dbReference type="NCBIfam" id="TIGR00254">
    <property type="entry name" value="GGDEF"/>
    <property type="match status" value="1"/>
</dbReference>
<comment type="subcellular location">
    <subcellularLocation>
        <location evidence="1">Membrane</location>
    </subcellularLocation>
</comment>
<dbReference type="InterPro" id="IPR000700">
    <property type="entry name" value="PAS-assoc_C"/>
</dbReference>
<dbReference type="InterPro" id="IPR035965">
    <property type="entry name" value="PAS-like_dom_sf"/>
</dbReference>
<evidence type="ECO:0000256" key="9">
    <source>
        <dbReference type="SAM" id="Phobius"/>
    </source>
</evidence>
<dbReference type="KEGG" id="slac:SKTS_01510"/>
<keyword evidence="9" id="KW-0472">Membrane</keyword>
<dbReference type="GO" id="GO:0000160">
    <property type="term" value="P:phosphorelay signal transduction system"/>
    <property type="evidence" value="ECO:0007669"/>
    <property type="project" value="UniProtKB-KW"/>
</dbReference>
<dbReference type="SMART" id="SM00267">
    <property type="entry name" value="GGDEF"/>
    <property type="match status" value="1"/>
</dbReference>
<dbReference type="Pfam" id="PF00989">
    <property type="entry name" value="PAS"/>
    <property type="match status" value="1"/>
</dbReference>
<gene>
    <name evidence="14" type="ORF">SKTS_01510</name>
</gene>
<protein>
    <recommendedName>
        <fullName evidence="16">GGDEF domain-containing protein</fullName>
    </recommendedName>
</protein>
<dbReference type="InterPro" id="IPR013767">
    <property type="entry name" value="PAS_fold"/>
</dbReference>
<dbReference type="InterPro" id="IPR043128">
    <property type="entry name" value="Rev_trsase/Diguanyl_cyclase"/>
</dbReference>
<dbReference type="SUPFAM" id="SSF55073">
    <property type="entry name" value="Nucleotide cyclase"/>
    <property type="match status" value="1"/>
</dbReference>
<feature type="domain" description="EAL" evidence="12">
    <location>
        <begin position="668"/>
        <end position="922"/>
    </location>
</feature>
<dbReference type="Gene3D" id="3.20.20.450">
    <property type="entry name" value="EAL domain"/>
    <property type="match status" value="1"/>
</dbReference>
<evidence type="ECO:0000256" key="1">
    <source>
        <dbReference type="ARBA" id="ARBA00004370"/>
    </source>
</evidence>
<dbReference type="InterPro" id="IPR001610">
    <property type="entry name" value="PAC"/>
</dbReference>
<dbReference type="SUPFAM" id="SSF141868">
    <property type="entry name" value="EAL domain-like"/>
    <property type="match status" value="1"/>
</dbReference>
<dbReference type="PROSITE" id="PS50887">
    <property type="entry name" value="GGDEF"/>
    <property type="match status" value="1"/>
</dbReference>
<evidence type="ECO:0000259" key="12">
    <source>
        <dbReference type="PROSITE" id="PS50883"/>
    </source>
</evidence>
<dbReference type="Gene3D" id="3.30.450.20">
    <property type="entry name" value="PAS domain"/>
    <property type="match status" value="2"/>
</dbReference>
<dbReference type="InterPro" id="IPR029787">
    <property type="entry name" value="Nucleotide_cyclase"/>
</dbReference>
<keyword evidence="9" id="KW-0812">Transmembrane</keyword>
<dbReference type="PANTHER" id="PTHR44757">
    <property type="entry name" value="DIGUANYLATE CYCLASE DGCP"/>
    <property type="match status" value="1"/>
</dbReference>
<dbReference type="PANTHER" id="PTHR44757:SF2">
    <property type="entry name" value="BIOFILM ARCHITECTURE MAINTENANCE PROTEIN MBAA"/>
    <property type="match status" value="1"/>
</dbReference>
<keyword evidence="2" id="KW-0597">Phosphoprotein</keyword>
<dbReference type="NCBIfam" id="TIGR00229">
    <property type="entry name" value="sensory_box"/>
    <property type="match status" value="1"/>
</dbReference>
<evidence type="ECO:0000256" key="6">
    <source>
        <dbReference type="ARBA" id="ARBA00022840"/>
    </source>
</evidence>
<dbReference type="GO" id="GO:0016301">
    <property type="term" value="F:kinase activity"/>
    <property type="evidence" value="ECO:0007669"/>
    <property type="project" value="UniProtKB-KW"/>
</dbReference>
<evidence type="ECO:0000259" key="10">
    <source>
        <dbReference type="PROSITE" id="PS50112"/>
    </source>
</evidence>
<feature type="coiled-coil region" evidence="8">
    <location>
        <begin position="349"/>
        <end position="376"/>
    </location>
</feature>
<proteinExistence type="predicted"/>
<keyword evidence="8" id="KW-0175">Coiled coil</keyword>
<dbReference type="InterPro" id="IPR035919">
    <property type="entry name" value="EAL_sf"/>
</dbReference>
<dbReference type="PROSITE" id="PS50112">
    <property type="entry name" value="PAS"/>
    <property type="match status" value="1"/>
</dbReference>
<dbReference type="SMART" id="SM00052">
    <property type="entry name" value="EAL"/>
    <property type="match status" value="1"/>
</dbReference>
<reference evidence="15" key="1">
    <citation type="submission" date="2020-03" db="EMBL/GenBank/DDBJ databases">
        <title>Complete genome sequence of sulfur-oxidizing bacterium skT11.</title>
        <authorList>
            <person name="Kanda M."/>
            <person name="Kojima H."/>
            <person name="Fukui M."/>
        </authorList>
    </citation>
    <scope>NUCLEOTIDE SEQUENCE [LARGE SCALE GENOMIC DNA]</scope>
    <source>
        <strain evidence="15">skT11</strain>
    </source>
</reference>
<feature type="transmembrane region" description="Helical" evidence="9">
    <location>
        <begin position="12"/>
        <end position="30"/>
    </location>
</feature>
<dbReference type="Pfam" id="PF00990">
    <property type="entry name" value="GGDEF"/>
    <property type="match status" value="1"/>
</dbReference>
<dbReference type="CDD" id="cd01949">
    <property type="entry name" value="GGDEF"/>
    <property type="match status" value="1"/>
</dbReference>
<evidence type="ECO:0000313" key="14">
    <source>
        <dbReference type="EMBL" id="BCB25265.1"/>
    </source>
</evidence>
<dbReference type="Proteomes" id="UP000502260">
    <property type="component" value="Chromosome"/>
</dbReference>
<evidence type="ECO:0000259" key="13">
    <source>
        <dbReference type="PROSITE" id="PS50887"/>
    </source>
</evidence>
<evidence type="ECO:0000259" key="11">
    <source>
        <dbReference type="PROSITE" id="PS50113"/>
    </source>
</evidence>
<dbReference type="SUPFAM" id="SSF103190">
    <property type="entry name" value="Sensory domain-like"/>
    <property type="match status" value="1"/>
</dbReference>
<evidence type="ECO:0000256" key="5">
    <source>
        <dbReference type="ARBA" id="ARBA00022777"/>
    </source>
</evidence>
<keyword evidence="15" id="KW-1185">Reference proteome</keyword>
<keyword evidence="3" id="KW-0808">Transferase</keyword>
<evidence type="ECO:0000256" key="2">
    <source>
        <dbReference type="ARBA" id="ARBA00022553"/>
    </source>
</evidence>
<keyword evidence="5" id="KW-0418">Kinase</keyword>
<keyword evidence="9" id="KW-1133">Transmembrane helix</keyword>
<dbReference type="Gene3D" id="3.30.70.270">
    <property type="match status" value="1"/>
</dbReference>
<dbReference type="CDD" id="cd00130">
    <property type="entry name" value="PAS"/>
    <property type="match status" value="1"/>
</dbReference>
<dbReference type="Pfam" id="PF14827">
    <property type="entry name" value="dCache_3"/>
    <property type="match status" value="1"/>
</dbReference>
<keyword evidence="4" id="KW-0547">Nucleotide-binding</keyword>
<evidence type="ECO:0000313" key="15">
    <source>
        <dbReference type="Proteomes" id="UP000502260"/>
    </source>
</evidence>
<dbReference type="InterPro" id="IPR000160">
    <property type="entry name" value="GGDEF_dom"/>
</dbReference>
<dbReference type="SUPFAM" id="SSF55785">
    <property type="entry name" value="PYP-like sensor domain (PAS domain)"/>
    <property type="match status" value="1"/>
</dbReference>
<keyword evidence="6" id="KW-0067">ATP-binding</keyword>
<dbReference type="PROSITE" id="PS50113">
    <property type="entry name" value="PAC"/>
    <property type="match status" value="1"/>
</dbReference>
<dbReference type="SMART" id="SM00091">
    <property type="entry name" value="PAS"/>
    <property type="match status" value="1"/>
</dbReference>
<dbReference type="AlphaFoldDB" id="A0A6F8V915"/>
<evidence type="ECO:0000256" key="4">
    <source>
        <dbReference type="ARBA" id="ARBA00022741"/>
    </source>
</evidence>
<feature type="transmembrane region" description="Helical" evidence="9">
    <location>
        <begin position="307"/>
        <end position="324"/>
    </location>
</feature>
<dbReference type="SMART" id="SM00086">
    <property type="entry name" value="PAC"/>
    <property type="match status" value="1"/>
</dbReference>
<dbReference type="InterPro" id="IPR001633">
    <property type="entry name" value="EAL_dom"/>
</dbReference>
<evidence type="ECO:0000256" key="8">
    <source>
        <dbReference type="SAM" id="Coils"/>
    </source>
</evidence>
<feature type="domain" description="PAC" evidence="11">
    <location>
        <begin position="442"/>
        <end position="494"/>
    </location>
</feature>
<feature type="domain" description="GGDEF" evidence="13">
    <location>
        <begin position="526"/>
        <end position="659"/>
    </location>
</feature>
<accession>A0A6F8V915</accession>
<dbReference type="GO" id="GO:0005524">
    <property type="term" value="F:ATP binding"/>
    <property type="evidence" value="ECO:0007669"/>
    <property type="project" value="UniProtKB-KW"/>
</dbReference>